<accession>A0A392UEI5</accession>
<dbReference type="Proteomes" id="UP000265520">
    <property type="component" value="Unassembled WGS sequence"/>
</dbReference>
<reference evidence="2 3" key="1">
    <citation type="journal article" date="2018" name="Front. Plant Sci.">
        <title>Red Clover (Trifolium pratense) and Zigzag Clover (T. medium) - A Picture of Genomic Similarities and Differences.</title>
        <authorList>
            <person name="Dluhosova J."/>
            <person name="Istvanek J."/>
            <person name="Nedelnik J."/>
            <person name="Repkova J."/>
        </authorList>
    </citation>
    <scope>NUCLEOTIDE SEQUENCE [LARGE SCALE GENOMIC DNA]</scope>
    <source>
        <strain evidence="3">cv. 10/8</strain>
        <tissue evidence="2">Leaf</tissue>
    </source>
</reference>
<feature type="compositionally biased region" description="Basic and acidic residues" evidence="1">
    <location>
        <begin position="1"/>
        <end position="17"/>
    </location>
</feature>
<evidence type="ECO:0000313" key="2">
    <source>
        <dbReference type="EMBL" id="MCI71428.1"/>
    </source>
</evidence>
<feature type="non-terminal residue" evidence="2">
    <location>
        <position position="43"/>
    </location>
</feature>
<protein>
    <submittedName>
        <fullName evidence="2">Uncharacterized protein</fullName>
    </submittedName>
</protein>
<organism evidence="2 3">
    <name type="scientific">Trifolium medium</name>
    <dbReference type="NCBI Taxonomy" id="97028"/>
    <lineage>
        <taxon>Eukaryota</taxon>
        <taxon>Viridiplantae</taxon>
        <taxon>Streptophyta</taxon>
        <taxon>Embryophyta</taxon>
        <taxon>Tracheophyta</taxon>
        <taxon>Spermatophyta</taxon>
        <taxon>Magnoliopsida</taxon>
        <taxon>eudicotyledons</taxon>
        <taxon>Gunneridae</taxon>
        <taxon>Pentapetalae</taxon>
        <taxon>rosids</taxon>
        <taxon>fabids</taxon>
        <taxon>Fabales</taxon>
        <taxon>Fabaceae</taxon>
        <taxon>Papilionoideae</taxon>
        <taxon>50 kb inversion clade</taxon>
        <taxon>NPAAA clade</taxon>
        <taxon>Hologalegina</taxon>
        <taxon>IRL clade</taxon>
        <taxon>Trifolieae</taxon>
        <taxon>Trifolium</taxon>
    </lineage>
</organism>
<evidence type="ECO:0000256" key="1">
    <source>
        <dbReference type="SAM" id="MobiDB-lite"/>
    </source>
</evidence>
<evidence type="ECO:0000313" key="3">
    <source>
        <dbReference type="Proteomes" id="UP000265520"/>
    </source>
</evidence>
<comment type="caution">
    <text evidence="2">The sequence shown here is derived from an EMBL/GenBank/DDBJ whole genome shotgun (WGS) entry which is preliminary data.</text>
</comment>
<dbReference type="AlphaFoldDB" id="A0A392UEI5"/>
<name>A0A392UEI5_9FABA</name>
<proteinExistence type="predicted"/>
<keyword evidence="3" id="KW-1185">Reference proteome</keyword>
<sequence>MKEEEMVREGDEGESKVRRPAWVNPYEGQPVPKEFPGGPSDTS</sequence>
<feature type="region of interest" description="Disordered" evidence="1">
    <location>
        <begin position="1"/>
        <end position="43"/>
    </location>
</feature>
<dbReference type="EMBL" id="LXQA010796106">
    <property type="protein sequence ID" value="MCI71428.1"/>
    <property type="molecule type" value="Genomic_DNA"/>
</dbReference>